<dbReference type="RefSeq" id="WP_267765975.1">
    <property type="nucleotide sequence ID" value="NZ_JAPNKE010000002.1"/>
</dbReference>
<organism evidence="1 2">
    <name type="scientific">Nannocystis pusilla</name>
    <dbReference type="NCBI Taxonomy" id="889268"/>
    <lineage>
        <taxon>Bacteria</taxon>
        <taxon>Pseudomonadati</taxon>
        <taxon>Myxococcota</taxon>
        <taxon>Polyangia</taxon>
        <taxon>Nannocystales</taxon>
        <taxon>Nannocystaceae</taxon>
        <taxon>Nannocystis</taxon>
    </lineage>
</organism>
<name>A0A9X3ES69_9BACT</name>
<reference evidence="1" key="1">
    <citation type="submission" date="2022-11" db="EMBL/GenBank/DDBJ databases">
        <title>Minimal conservation of predation-associated metabolite biosynthetic gene clusters underscores biosynthetic potential of Myxococcota including descriptions for ten novel species: Archangium lansinium sp. nov., Myxococcus landrumus sp. nov., Nannocystis bai.</title>
        <authorList>
            <person name="Ahearne A."/>
            <person name="Stevens C."/>
            <person name="Phillips K."/>
        </authorList>
    </citation>
    <scope>NUCLEOTIDE SEQUENCE</scope>
    <source>
        <strain evidence="1">Na p29</strain>
    </source>
</reference>
<dbReference type="AlphaFoldDB" id="A0A9X3ES69"/>
<gene>
    <name evidence="1" type="ORF">OV079_02355</name>
</gene>
<sequence>MTRGICKYNRKCADSQEPLVECERLAYEDAGSPEDFAATCDYDRAAARACLRYVRSAPRMCGGLSERPTSCEGVCGPGTAIVFYPEDSGWLTEVTVDPSPRRPVLIAE</sequence>
<proteinExistence type="predicted"/>
<comment type="caution">
    <text evidence="1">The sequence shown here is derived from an EMBL/GenBank/DDBJ whole genome shotgun (WGS) entry which is preliminary data.</text>
</comment>
<dbReference type="EMBL" id="JAPNKE010000002">
    <property type="protein sequence ID" value="MCY1004428.1"/>
    <property type="molecule type" value="Genomic_DNA"/>
</dbReference>
<dbReference type="Proteomes" id="UP001150924">
    <property type="component" value="Unassembled WGS sequence"/>
</dbReference>
<keyword evidence="2" id="KW-1185">Reference proteome</keyword>
<evidence type="ECO:0000313" key="2">
    <source>
        <dbReference type="Proteomes" id="UP001150924"/>
    </source>
</evidence>
<accession>A0A9X3ES69</accession>
<evidence type="ECO:0000313" key="1">
    <source>
        <dbReference type="EMBL" id="MCY1004428.1"/>
    </source>
</evidence>
<protein>
    <submittedName>
        <fullName evidence="1">Uncharacterized protein</fullName>
    </submittedName>
</protein>